<comment type="similarity">
    <text evidence="3 12">Belongs to the peptidase M4 family.</text>
</comment>
<dbReference type="Gene3D" id="3.10.170.10">
    <property type="match status" value="1"/>
</dbReference>
<sequence>MKRNWLPAGVILSVALGTSGFLGGFPVEAKNVDIIKYNQSYHTPKVIVEKWAKPKTQAGEVVWAYLNAKRGVFQFEGNATSRFKITNKEKDSKTGTVHYRLQETVHGIPVYSADQSVHLDKQGNVTSFFGQVIPHLEQKTIPTKAKLSKRQAVQTVQADLGHKGFDGKPEATLYIYPHGGKFYLAYLVKASVLQPEPGYWHYFVDATTGRIINKFNAVEHITGNGTGSLGDKKEFEVTQSDKGYDLVDGTRGGGISTYDAQHTEDKLPGTLVSSDSTTFSNPAAVDAHANAEKVYDYYKSVHGRNSYNGNGAKIISSVHVGTGWDNAAWDGKQMVYGDGDGTEFKVPFSTALDVIGHELTHAVTESTANLQYQDESGALNESLSDIFGAMVDADDWDMGEDLGKTLRSMSDPKKYGQPDNYKDYVKTPDDNGGVHTNSGINNKAAYLLADGGSEDGVSVVGIGRDKTAKIYYQALTKYLTSTSDFAMMRQAAVQAATDLYGASSSEVQSVKDAYTTVGVNE</sequence>
<dbReference type="Pfam" id="PF07504">
    <property type="entry name" value="FTP"/>
    <property type="match status" value="1"/>
</dbReference>
<accession>A0ABW2RIY7</accession>
<evidence type="ECO:0000256" key="3">
    <source>
        <dbReference type="ARBA" id="ARBA00009388"/>
    </source>
</evidence>
<dbReference type="InterPro" id="IPR013856">
    <property type="entry name" value="Peptidase_M4_domain"/>
</dbReference>
<keyword evidence="9 12" id="KW-0862">Zinc</keyword>
<keyword evidence="18" id="KW-1185">Reference proteome</keyword>
<evidence type="ECO:0000256" key="4">
    <source>
        <dbReference type="ARBA" id="ARBA00022525"/>
    </source>
</evidence>
<evidence type="ECO:0000256" key="11">
    <source>
        <dbReference type="ARBA" id="ARBA00023049"/>
    </source>
</evidence>
<evidence type="ECO:0000256" key="8">
    <source>
        <dbReference type="ARBA" id="ARBA00022801"/>
    </source>
</evidence>
<keyword evidence="7" id="KW-0732">Signal</keyword>
<keyword evidence="11 12" id="KW-0482">Metalloprotease</keyword>
<dbReference type="InterPro" id="IPR050728">
    <property type="entry name" value="Zinc_Metalloprotease_M4"/>
</dbReference>
<keyword evidence="5 12" id="KW-0645">Protease</keyword>
<evidence type="ECO:0000256" key="12">
    <source>
        <dbReference type="RuleBase" id="RU366073"/>
    </source>
</evidence>
<dbReference type="Gene3D" id="3.10.450.40">
    <property type="match status" value="1"/>
</dbReference>
<feature type="domain" description="Peptidase M4 C-terminal" evidence="14">
    <location>
        <begin position="368"/>
        <end position="519"/>
    </location>
</feature>
<feature type="domain" description="PepSY" evidence="15">
    <location>
        <begin position="146"/>
        <end position="213"/>
    </location>
</feature>
<gene>
    <name evidence="17" type="ORF">ACFQNG_06035</name>
</gene>
<evidence type="ECO:0000256" key="5">
    <source>
        <dbReference type="ARBA" id="ARBA00022670"/>
    </source>
</evidence>
<dbReference type="PANTHER" id="PTHR33794">
    <property type="entry name" value="BACILLOLYSIN"/>
    <property type="match status" value="1"/>
</dbReference>
<proteinExistence type="inferred from homology"/>
<evidence type="ECO:0000259" key="13">
    <source>
        <dbReference type="Pfam" id="PF01447"/>
    </source>
</evidence>
<dbReference type="RefSeq" id="WP_379863990.1">
    <property type="nucleotide sequence ID" value="NZ_JBHTBW010000016.1"/>
</dbReference>
<dbReference type="Pfam" id="PF02868">
    <property type="entry name" value="Peptidase_M4_C"/>
    <property type="match status" value="1"/>
</dbReference>
<keyword evidence="8 12" id="KW-0378">Hydrolase</keyword>
<evidence type="ECO:0000259" key="14">
    <source>
        <dbReference type="Pfam" id="PF02868"/>
    </source>
</evidence>
<dbReference type="EMBL" id="JBHTBW010000016">
    <property type="protein sequence ID" value="MFC7440706.1"/>
    <property type="molecule type" value="Genomic_DNA"/>
</dbReference>
<dbReference type="SUPFAM" id="SSF55486">
    <property type="entry name" value="Metalloproteases ('zincins'), catalytic domain"/>
    <property type="match status" value="1"/>
</dbReference>
<evidence type="ECO:0000256" key="1">
    <source>
        <dbReference type="ARBA" id="ARBA00001947"/>
    </source>
</evidence>
<dbReference type="InterPro" id="IPR023612">
    <property type="entry name" value="Peptidase_M4"/>
</dbReference>
<feature type="domain" description="Peptidase M4" evidence="13">
    <location>
        <begin position="222"/>
        <end position="365"/>
    </location>
</feature>
<keyword evidence="4 12" id="KW-0964">Secreted</keyword>
<evidence type="ECO:0000256" key="6">
    <source>
        <dbReference type="ARBA" id="ARBA00022723"/>
    </source>
</evidence>
<dbReference type="PRINTS" id="PR00730">
    <property type="entry name" value="THERMOLYSIN"/>
</dbReference>
<dbReference type="InterPro" id="IPR027268">
    <property type="entry name" value="Peptidase_M4/M1_CTD_sf"/>
</dbReference>
<organism evidence="17 18">
    <name type="scientific">Laceyella putida</name>
    <dbReference type="NCBI Taxonomy" id="110101"/>
    <lineage>
        <taxon>Bacteria</taxon>
        <taxon>Bacillati</taxon>
        <taxon>Bacillota</taxon>
        <taxon>Bacilli</taxon>
        <taxon>Bacillales</taxon>
        <taxon>Thermoactinomycetaceae</taxon>
        <taxon>Laceyella</taxon>
    </lineage>
</organism>
<dbReference type="EC" id="3.4.24.-" evidence="12"/>
<evidence type="ECO:0000256" key="2">
    <source>
        <dbReference type="ARBA" id="ARBA00004613"/>
    </source>
</evidence>
<comment type="cofactor">
    <cofactor evidence="1 12">
        <name>Zn(2+)</name>
        <dbReference type="ChEBI" id="CHEBI:29105"/>
    </cofactor>
</comment>
<name>A0ABW2RIY7_9BACL</name>
<dbReference type="InterPro" id="IPR011096">
    <property type="entry name" value="FTP_domain"/>
</dbReference>
<dbReference type="InterPro" id="IPR025711">
    <property type="entry name" value="PepSY"/>
</dbReference>
<dbReference type="Pfam" id="PF03413">
    <property type="entry name" value="PepSY"/>
    <property type="match status" value="1"/>
</dbReference>
<dbReference type="Proteomes" id="UP001596500">
    <property type="component" value="Unassembled WGS sequence"/>
</dbReference>
<evidence type="ECO:0000256" key="9">
    <source>
        <dbReference type="ARBA" id="ARBA00022833"/>
    </source>
</evidence>
<feature type="domain" description="FTP" evidence="16">
    <location>
        <begin position="83"/>
        <end position="132"/>
    </location>
</feature>
<keyword evidence="10" id="KW-0106">Calcium</keyword>
<evidence type="ECO:0000259" key="15">
    <source>
        <dbReference type="Pfam" id="PF03413"/>
    </source>
</evidence>
<dbReference type="PANTHER" id="PTHR33794:SF3">
    <property type="entry name" value="NEUTRAL PROTEASE B"/>
    <property type="match status" value="1"/>
</dbReference>
<comment type="caution">
    <text evidence="17">The sequence shown here is derived from an EMBL/GenBank/DDBJ whole genome shotgun (WGS) entry which is preliminary data.</text>
</comment>
<comment type="function">
    <text evidence="12">Extracellular zinc metalloprotease.</text>
</comment>
<comment type="subcellular location">
    <subcellularLocation>
        <location evidence="2 12">Secreted</location>
    </subcellularLocation>
</comment>
<evidence type="ECO:0000256" key="7">
    <source>
        <dbReference type="ARBA" id="ARBA00022729"/>
    </source>
</evidence>
<protein>
    <recommendedName>
        <fullName evidence="12">Neutral metalloproteinase</fullName>
        <ecNumber evidence="12">3.4.24.-</ecNumber>
    </recommendedName>
</protein>
<evidence type="ECO:0000313" key="17">
    <source>
        <dbReference type="EMBL" id="MFC7440706.1"/>
    </source>
</evidence>
<dbReference type="Pfam" id="PF01447">
    <property type="entry name" value="Peptidase_M4"/>
    <property type="match status" value="1"/>
</dbReference>
<evidence type="ECO:0000256" key="10">
    <source>
        <dbReference type="ARBA" id="ARBA00022837"/>
    </source>
</evidence>
<evidence type="ECO:0000313" key="18">
    <source>
        <dbReference type="Proteomes" id="UP001596500"/>
    </source>
</evidence>
<reference evidence="18" key="1">
    <citation type="journal article" date="2019" name="Int. J. Syst. Evol. Microbiol.">
        <title>The Global Catalogue of Microorganisms (GCM) 10K type strain sequencing project: providing services to taxonomists for standard genome sequencing and annotation.</title>
        <authorList>
            <consortium name="The Broad Institute Genomics Platform"/>
            <consortium name="The Broad Institute Genome Sequencing Center for Infectious Disease"/>
            <person name="Wu L."/>
            <person name="Ma J."/>
        </authorList>
    </citation>
    <scope>NUCLEOTIDE SEQUENCE [LARGE SCALE GENOMIC DNA]</scope>
    <source>
        <strain evidence="18">CGMCC 1.12942</strain>
    </source>
</reference>
<keyword evidence="6" id="KW-0479">Metal-binding</keyword>
<dbReference type="CDD" id="cd09597">
    <property type="entry name" value="M4_TLP"/>
    <property type="match status" value="1"/>
</dbReference>
<dbReference type="InterPro" id="IPR001570">
    <property type="entry name" value="Peptidase_M4_C_domain"/>
</dbReference>
<dbReference type="Gene3D" id="3.10.450.490">
    <property type="match status" value="1"/>
</dbReference>
<evidence type="ECO:0000259" key="16">
    <source>
        <dbReference type="Pfam" id="PF07504"/>
    </source>
</evidence>
<dbReference type="Gene3D" id="1.10.390.10">
    <property type="entry name" value="Neutral Protease Domain 2"/>
    <property type="match status" value="1"/>
</dbReference>